<feature type="transmembrane region" description="Helical" evidence="1">
    <location>
        <begin position="9"/>
        <end position="33"/>
    </location>
</feature>
<sequence length="102" mass="12440">MRPKKKRYWYFNSIVTYNIAMTLVDLFIVLLVLSALDKITVPQRNLYSIYWIIAFFLDWYIDREFLDDDQFKPKPGESKRNTIRLIVWIWRKLKSSKKSNSK</sequence>
<evidence type="ECO:0000256" key="1">
    <source>
        <dbReference type="SAM" id="Phobius"/>
    </source>
</evidence>
<dbReference type="Proteomes" id="UP000437575">
    <property type="component" value="Unassembled WGS sequence"/>
</dbReference>
<organism evidence="2 4">
    <name type="scientific">Ligilactobacillus salivarius</name>
    <dbReference type="NCBI Taxonomy" id="1624"/>
    <lineage>
        <taxon>Bacteria</taxon>
        <taxon>Bacillati</taxon>
        <taxon>Bacillota</taxon>
        <taxon>Bacilli</taxon>
        <taxon>Lactobacillales</taxon>
        <taxon>Lactobacillaceae</taxon>
        <taxon>Ligilactobacillus</taxon>
    </lineage>
</organism>
<dbReference type="EMBL" id="WKKX01000856">
    <property type="protein sequence ID" value="MSE09426.1"/>
    <property type="molecule type" value="Genomic_DNA"/>
</dbReference>
<accession>A0A6A8LRK3</accession>
<dbReference type="EMBL" id="WKKZ01000444">
    <property type="protein sequence ID" value="MSE05853.1"/>
    <property type="molecule type" value="Genomic_DNA"/>
</dbReference>
<keyword evidence="1" id="KW-0812">Transmembrane</keyword>
<gene>
    <name evidence="3" type="ORF">GKC33_12285</name>
    <name evidence="2" type="ORF">GKC34_08585</name>
</gene>
<evidence type="ECO:0000313" key="3">
    <source>
        <dbReference type="EMBL" id="MSE09426.1"/>
    </source>
</evidence>
<dbReference type="Proteomes" id="UP000467635">
    <property type="component" value="Unassembled WGS sequence"/>
</dbReference>
<keyword evidence="1" id="KW-0472">Membrane</keyword>
<name>A0A6A8LRK3_9LACO</name>
<evidence type="ECO:0000313" key="5">
    <source>
        <dbReference type="Proteomes" id="UP000467635"/>
    </source>
</evidence>
<dbReference type="AlphaFoldDB" id="A0A6A8LRK3"/>
<proteinExistence type="predicted"/>
<reference evidence="4 5" key="1">
    <citation type="submission" date="2019-11" db="EMBL/GenBank/DDBJ databases">
        <title>Draft Genome Sequence of Plant Growth-Promoting Rhizosphere-Associated Bacteria.</title>
        <authorList>
            <person name="Vasilyev I.Y."/>
            <person name="Radchenko V."/>
            <person name="Ilnitskaya E.V."/>
        </authorList>
    </citation>
    <scope>NUCLEOTIDE SEQUENCE [LARGE SCALE GENOMIC DNA]</scope>
    <source>
        <strain evidence="3 5">VRA_01-1sq_f</strain>
        <strain evidence="2 4">VRA_1sq_f</strain>
    </source>
</reference>
<keyword evidence="1" id="KW-1133">Transmembrane helix</keyword>
<evidence type="ECO:0000313" key="4">
    <source>
        <dbReference type="Proteomes" id="UP000437575"/>
    </source>
</evidence>
<evidence type="ECO:0000313" key="2">
    <source>
        <dbReference type="EMBL" id="MSE05853.1"/>
    </source>
</evidence>
<protein>
    <submittedName>
        <fullName evidence="2">Uncharacterized protein</fullName>
    </submittedName>
</protein>
<dbReference type="RefSeq" id="WP_289555723.1">
    <property type="nucleotide sequence ID" value="NZ_JAUDEC010000024.1"/>
</dbReference>
<comment type="caution">
    <text evidence="2">The sequence shown here is derived from an EMBL/GenBank/DDBJ whole genome shotgun (WGS) entry which is preliminary data.</text>
</comment>